<dbReference type="AlphaFoldDB" id="A0A231N203"/>
<evidence type="ECO:0000313" key="1">
    <source>
        <dbReference type="EMBL" id="ATG72584.1"/>
    </source>
</evidence>
<keyword evidence="2" id="KW-1185">Reference proteome</keyword>
<gene>
    <name evidence="1" type="ORF">AN401_00910</name>
</gene>
<dbReference type="EMBL" id="CP012621">
    <property type="protein sequence ID" value="ATG72584.1"/>
    <property type="molecule type" value="Genomic_DNA"/>
</dbReference>
<proteinExistence type="predicted"/>
<accession>A0A231N203</accession>
<name>A0A231N203_9GAMM</name>
<dbReference type="KEGG" id="zdf:AN401_00910"/>
<dbReference type="OrthoDB" id="5887304at2"/>
<sequence length="100" mass="11571">MLARQCSYTLQGAEPLHAHIVVNPTGLLEVDIIERNQHFTSEFEHVYFKRGEQGMELVCEQCDEAPQQQVSLTLQRQDAFELYQMIDDAKQELECLLCDL</sequence>
<protein>
    <submittedName>
        <fullName evidence="1">Uncharacterized protein</fullName>
    </submittedName>
</protein>
<dbReference type="RefSeq" id="WP_094038757.1">
    <property type="nucleotide sequence ID" value="NZ_CP012621.1"/>
</dbReference>
<dbReference type="Proteomes" id="UP000217763">
    <property type="component" value="Chromosome"/>
</dbReference>
<organism evidence="1 2">
    <name type="scientific">Zobellella denitrificans</name>
    <dbReference type="NCBI Taxonomy" id="347534"/>
    <lineage>
        <taxon>Bacteria</taxon>
        <taxon>Pseudomonadati</taxon>
        <taxon>Pseudomonadota</taxon>
        <taxon>Gammaproteobacteria</taxon>
        <taxon>Aeromonadales</taxon>
        <taxon>Aeromonadaceae</taxon>
        <taxon>Zobellella</taxon>
    </lineage>
</organism>
<evidence type="ECO:0000313" key="2">
    <source>
        <dbReference type="Proteomes" id="UP000217763"/>
    </source>
</evidence>
<reference evidence="2" key="1">
    <citation type="submission" date="2015-09" db="EMBL/GenBank/DDBJ databases">
        <authorList>
            <person name="Shao Z."/>
            <person name="Wang L."/>
        </authorList>
    </citation>
    <scope>NUCLEOTIDE SEQUENCE [LARGE SCALE GENOMIC DNA]</scope>
    <source>
        <strain evidence="2">F13-1</strain>
    </source>
</reference>